<dbReference type="Gene3D" id="1.10.3720.10">
    <property type="entry name" value="MetI-like"/>
    <property type="match status" value="1"/>
</dbReference>
<evidence type="ECO:0000256" key="6">
    <source>
        <dbReference type="ARBA" id="ARBA00023136"/>
    </source>
</evidence>
<dbReference type="SUPFAM" id="SSF161098">
    <property type="entry name" value="MetI-like"/>
    <property type="match status" value="1"/>
</dbReference>
<dbReference type="GO" id="GO:0005886">
    <property type="term" value="C:plasma membrane"/>
    <property type="evidence" value="ECO:0007669"/>
    <property type="project" value="UniProtKB-SubCell"/>
</dbReference>
<dbReference type="STRING" id="83401.SAMN05421742_105251"/>
<dbReference type="InterPro" id="IPR000515">
    <property type="entry name" value="MetI-like"/>
</dbReference>
<dbReference type="InterPro" id="IPR035906">
    <property type="entry name" value="MetI-like_sf"/>
</dbReference>
<feature type="transmembrane region" description="Helical" evidence="7">
    <location>
        <begin position="218"/>
        <end position="237"/>
    </location>
</feature>
<dbReference type="Pfam" id="PF00528">
    <property type="entry name" value="BPD_transp_1"/>
    <property type="match status" value="1"/>
</dbReference>
<dbReference type="GO" id="GO:0055085">
    <property type="term" value="P:transmembrane transport"/>
    <property type="evidence" value="ECO:0007669"/>
    <property type="project" value="InterPro"/>
</dbReference>
<keyword evidence="5 7" id="KW-1133">Transmembrane helix</keyword>
<feature type="transmembrane region" description="Helical" evidence="7">
    <location>
        <begin position="64"/>
        <end position="83"/>
    </location>
</feature>
<evidence type="ECO:0000256" key="5">
    <source>
        <dbReference type="ARBA" id="ARBA00022989"/>
    </source>
</evidence>
<comment type="similarity">
    <text evidence="7">Belongs to the binding-protein-dependent transport system permease family.</text>
</comment>
<evidence type="ECO:0000256" key="2">
    <source>
        <dbReference type="ARBA" id="ARBA00022448"/>
    </source>
</evidence>
<keyword evidence="3" id="KW-1003">Cell membrane</keyword>
<reference evidence="10" key="1">
    <citation type="submission" date="2016-10" db="EMBL/GenBank/DDBJ databases">
        <authorList>
            <person name="Varghese N."/>
            <person name="Submissions S."/>
        </authorList>
    </citation>
    <scope>NUCLEOTIDE SEQUENCE [LARGE SCALE GENOMIC DNA]</scope>
    <source>
        <strain evidence="10">930I</strain>
    </source>
</reference>
<keyword evidence="6 7" id="KW-0472">Membrane</keyword>
<comment type="subcellular location">
    <subcellularLocation>
        <location evidence="1 7">Cell membrane</location>
        <topology evidence="1 7">Multi-pass membrane protein</topology>
    </subcellularLocation>
</comment>
<sequence>MSQRLARVVRPLVTLAGLLLLWQAAHWLNGERDYLLPGPLTTAQTAWAKAPLLLDHALITGAEILLGLLLGCLLGVVSALALAQVRTLERWLLPLLVISQAIPVFAIAPLLVLWLGYGLASKVAMATLIIYFPVTAAFLDGLRQTDPLWLDQARVMQARPWRVLLLVRLPAALPALASGLRVATAVAPIGAVVGEWVGASGGLGYLMLHANARMQIDLMFAALFTLALFAVALYWAVDRGLARLLPWVPDSRTRAAPSA</sequence>
<accession>A0A1G8B8V6</accession>
<feature type="transmembrane region" description="Helical" evidence="7">
    <location>
        <begin position="123"/>
        <end position="142"/>
    </location>
</feature>
<evidence type="ECO:0000313" key="9">
    <source>
        <dbReference type="EMBL" id="SDH29020.1"/>
    </source>
</evidence>
<dbReference type="OrthoDB" id="9786495at2"/>
<protein>
    <submittedName>
        <fullName evidence="9">Putative hydroxymethylpyrimidine transport system permease protein</fullName>
    </submittedName>
</protein>
<evidence type="ECO:0000313" key="10">
    <source>
        <dbReference type="Proteomes" id="UP000217076"/>
    </source>
</evidence>
<organism evidence="9 10">
    <name type="scientific">Roseospirillum parvum</name>
    <dbReference type="NCBI Taxonomy" id="83401"/>
    <lineage>
        <taxon>Bacteria</taxon>
        <taxon>Pseudomonadati</taxon>
        <taxon>Pseudomonadota</taxon>
        <taxon>Alphaproteobacteria</taxon>
        <taxon>Rhodospirillales</taxon>
        <taxon>Rhodospirillaceae</taxon>
        <taxon>Roseospirillum</taxon>
    </lineage>
</organism>
<dbReference type="EMBL" id="FNCV01000005">
    <property type="protein sequence ID" value="SDH29020.1"/>
    <property type="molecule type" value="Genomic_DNA"/>
</dbReference>
<dbReference type="PANTHER" id="PTHR30151">
    <property type="entry name" value="ALKANE SULFONATE ABC TRANSPORTER-RELATED, MEMBRANE SUBUNIT"/>
    <property type="match status" value="1"/>
</dbReference>
<dbReference type="PROSITE" id="PS50928">
    <property type="entry name" value="ABC_TM1"/>
    <property type="match status" value="1"/>
</dbReference>
<feature type="domain" description="ABC transmembrane type-1" evidence="8">
    <location>
        <begin position="53"/>
        <end position="237"/>
    </location>
</feature>
<evidence type="ECO:0000256" key="7">
    <source>
        <dbReference type="RuleBase" id="RU363032"/>
    </source>
</evidence>
<name>A0A1G8B8V6_9PROT</name>
<evidence type="ECO:0000259" key="8">
    <source>
        <dbReference type="PROSITE" id="PS50928"/>
    </source>
</evidence>
<feature type="transmembrane region" description="Helical" evidence="7">
    <location>
        <begin position="95"/>
        <end position="117"/>
    </location>
</feature>
<dbReference type="CDD" id="cd06261">
    <property type="entry name" value="TM_PBP2"/>
    <property type="match status" value="1"/>
</dbReference>
<keyword evidence="10" id="KW-1185">Reference proteome</keyword>
<evidence type="ECO:0000256" key="3">
    <source>
        <dbReference type="ARBA" id="ARBA00022475"/>
    </source>
</evidence>
<evidence type="ECO:0000256" key="1">
    <source>
        <dbReference type="ARBA" id="ARBA00004651"/>
    </source>
</evidence>
<gene>
    <name evidence="9" type="ORF">SAMN05421742_105251</name>
</gene>
<feature type="transmembrane region" description="Helical" evidence="7">
    <location>
        <begin position="163"/>
        <end position="180"/>
    </location>
</feature>
<dbReference type="Proteomes" id="UP000217076">
    <property type="component" value="Unassembled WGS sequence"/>
</dbReference>
<dbReference type="RefSeq" id="WP_092619011.1">
    <property type="nucleotide sequence ID" value="NZ_FNCV01000005.1"/>
</dbReference>
<evidence type="ECO:0000256" key="4">
    <source>
        <dbReference type="ARBA" id="ARBA00022692"/>
    </source>
</evidence>
<keyword evidence="4 7" id="KW-0812">Transmembrane</keyword>
<dbReference type="AlphaFoldDB" id="A0A1G8B8V6"/>
<feature type="transmembrane region" description="Helical" evidence="7">
    <location>
        <begin position="186"/>
        <end position="206"/>
    </location>
</feature>
<keyword evidence="2 7" id="KW-0813">Transport</keyword>
<proteinExistence type="inferred from homology"/>
<dbReference type="PANTHER" id="PTHR30151:SF20">
    <property type="entry name" value="ABC TRANSPORTER PERMEASE PROTEIN HI_0355-RELATED"/>
    <property type="match status" value="1"/>
</dbReference>